<proteinExistence type="predicted"/>
<accession>A0A017HMJ6</accession>
<reference evidence="1 2" key="1">
    <citation type="submission" date="2013-02" db="EMBL/GenBank/DDBJ databases">
        <authorList>
            <person name="Fiebig A."/>
            <person name="Goeker M."/>
            <person name="Klenk H.-P.P."/>
        </authorList>
    </citation>
    <scope>NUCLEOTIDE SEQUENCE [LARGE SCALE GENOMIC DNA]</scope>
    <source>
        <strain evidence="1 2">DSM 19309</strain>
    </source>
</reference>
<keyword evidence="2" id="KW-1185">Reference proteome</keyword>
<dbReference type="STRING" id="442562.Rumeso_02902"/>
<dbReference type="HOGENOM" id="CLU_3047659_0_0_5"/>
<dbReference type="AlphaFoldDB" id="A0A017HMJ6"/>
<sequence>MHDEVRHTANQARAVDSQRKGPGLWIGTCRPFELGRRFVAPQIFEHPCPSLVLV</sequence>
<evidence type="ECO:0000313" key="1">
    <source>
        <dbReference type="EMBL" id="EYD75556.1"/>
    </source>
</evidence>
<protein>
    <submittedName>
        <fullName evidence="1">Uncharacterized protein</fullName>
    </submittedName>
</protein>
<gene>
    <name evidence="1" type="ORF">Rumeso_02902</name>
</gene>
<evidence type="ECO:0000313" key="2">
    <source>
        <dbReference type="Proteomes" id="UP000019666"/>
    </source>
</evidence>
<comment type="caution">
    <text evidence="1">The sequence shown here is derived from an EMBL/GenBank/DDBJ whole genome shotgun (WGS) entry which is preliminary data.</text>
</comment>
<dbReference type="EMBL" id="AOSK01000075">
    <property type="protein sequence ID" value="EYD75556.1"/>
    <property type="molecule type" value="Genomic_DNA"/>
</dbReference>
<name>A0A017HMJ6_9RHOB</name>
<organism evidence="1 2">
    <name type="scientific">Rubellimicrobium mesophilum DSM 19309</name>
    <dbReference type="NCBI Taxonomy" id="442562"/>
    <lineage>
        <taxon>Bacteria</taxon>
        <taxon>Pseudomonadati</taxon>
        <taxon>Pseudomonadota</taxon>
        <taxon>Alphaproteobacteria</taxon>
        <taxon>Rhodobacterales</taxon>
        <taxon>Roseobacteraceae</taxon>
        <taxon>Rubellimicrobium</taxon>
    </lineage>
</organism>
<dbReference type="Proteomes" id="UP000019666">
    <property type="component" value="Unassembled WGS sequence"/>
</dbReference>